<comment type="caution">
    <text evidence="2">The sequence shown here is derived from an EMBL/GenBank/DDBJ whole genome shotgun (WGS) entry which is preliminary data.</text>
</comment>
<feature type="region of interest" description="Disordered" evidence="1">
    <location>
        <begin position="1"/>
        <end position="76"/>
    </location>
</feature>
<reference evidence="2" key="3">
    <citation type="submission" date="2021-06" db="EMBL/GenBank/DDBJ databases">
        <title>Chromosome-level genome assembly for S. haematobium.</title>
        <authorList>
            <person name="Stroehlein A.J."/>
        </authorList>
    </citation>
    <scope>NUCLEOTIDE SEQUENCE</scope>
</reference>
<feature type="region of interest" description="Disordered" evidence="1">
    <location>
        <begin position="734"/>
        <end position="753"/>
    </location>
</feature>
<dbReference type="AlphaFoldDB" id="A0A6A5DMF3"/>
<dbReference type="GO" id="GO:0005737">
    <property type="term" value="C:cytoplasm"/>
    <property type="evidence" value="ECO:0007669"/>
    <property type="project" value="TreeGrafter"/>
</dbReference>
<reference evidence="2" key="4">
    <citation type="journal article" date="2022" name="PLoS Pathog.">
        <title>Chromosome-level genome of Schistosoma haematobium underpins genome-wide explorations of molecular variation.</title>
        <authorList>
            <person name="Stroehlein A.J."/>
            <person name="Korhonen P.K."/>
            <person name="Lee V.V."/>
            <person name="Ralph S.A."/>
            <person name="Mentink-Kane M."/>
            <person name="You H."/>
            <person name="McManus D.P."/>
            <person name="Tchuente L.T."/>
            <person name="Stothard J.R."/>
            <person name="Kaur P."/>
            <person name="Dudchenko O."/>
            <person name="Aiden E.L."/>
            <person name="Yang B."/>
            <person name="Yang H."/>
            <person name="Emery A.M."/>
            <person name="Webster B.L."/>
            <person name="Brindley P.J."/>
            <person name="Rollinson D."/>
            <person name="Chang B.C.H."/>
            <person name="Gasser R.B."/>
            <person name="Young N.D."/>
        </authorList>
    </citation>
    <scope>NUCLEOTIDE SEQUENCE</scope>
</reference>
<dbReference type="RefSeq" id="XP_051064338.1">
    <property type="nucleotide sequence ID" value="XM_051217905.1"/>
</dbReference>
<feature type="compositionally biased region" description="Low complexity" evidence="1">
    <location>
        <begin position="1002"/>
        <end position="1052"/>
    </location>
</feature>
<gene>
    <name evidence="2" type="primary">ECT11_1</name>
    <name evidence="2" type="ORF">MS3_00009525</name>
</gene>
<evidence type="ECO:0000313" key="3">
    <source>
        <dbReference type="Proteomes" id="UP000471633"/>
    </source>
</evidence>
<reference evidence="2" key="1">
    <citation type="journal article" date="2012" name="Nat. Genet.">
        <title>Whole-genome sequence of Schistosoma haematobium.</title>
        <authorList>
            <person name="Young N.D."/>
            <person name="Jex A.R."/>
            <person name="Li B."/>
            <person name="Liu S."/>
            <person name="Yang L."/>
            <person name="Xiong Z."/>
            <person name="Li Y."/>
            <person name="Cantacessi C."/>
            <person name="Hall R.S."/>
            <person name="Xu X."/>
            <person name="Chen F."/>
            <person name="Wu X."/>
            <person name="Zerlotini A."/>
            <person name="Oliveira G."/>
            <person name="Hofmann A."/>
            <person name="Zhang G."/>
            <person name="Fang X."/>
            <person name="Kang Y."/>
            <person name="Campbell B.E."/>
            <person name="Loukas A."/>
            <person name="Ranganathan S."/>
            <person name="Rollinson D."/>
            <person name="Rinaldi G."/>
            <person name="Brindley P.J."/>
            <person name="Yang H."/>
            <person name="Wang J."/>
            <person name="Wang J."/>
            <person name="Gasser R.B."/>
        </authorList>
    </citation>
    <scope>NUCLEOTIDE SEQUENCE</scope>
</reference>
<dbReference type="GO" id="GO:1990247">
    <property type="term" value="F:N6-methyladenosine-containing RNA reader activity"/>
    <property type="evidence" value="ECO:0007669"/>
    <property type="project" value="TreeGrafter"/>
</dbReference>
<proteinExistence type="predicted"/>
<name>A0A6A5DMF3_SCHHA</name>
<dbReference type="EMBL" id="AMPZ03000008">
    <property type="protein sequence ID" value="KAH9579342.1"/>
    <property type="molecule type" value="Genomic_DNA"/>
</dbReference>
<feature type="region of interest" description="Disordered" evidence="1">
    <location>
        <begin position="1002"/>
        <end position="1058"/>
    </location>
</feature>
<dbReference type="PROSITE" id="PS50882">
    <property type="entry name" value="YTH"/>
    <property type="match status" value="2"/>
</dbReference>
<feature type="region of interest" description="Disordered" evidence="1">
    <location>
        <begin position="762"/>
        <end position="790"/>
    </location>
</feature>
<dbReference type="GO" id="GO:0003729">
    <property type="term" value="F:mRNA binding"/>
    <property type="evidence" value="ECO:0007669"/>
    <property type="project" value="TreeGrafter"/>
</dbReference>
<reference evidence="2" key="2">
    <citation type="journal article" date="2019" name="Gigascience">
        <title>High-quality Schistosoma haematobium genome achieved by single-molecule and long-range sequencing.</title>
        <authorList>
            <person name="Stroehlein A.J."/>
            <person name="Korhonen P.K."/>
            <person name="Chong T.M."/>
            <person name="Lim Y.L."/>
            <person name="Chan K.G."/>
            <person name="Webster B."/>
            <person name="Rollinson D."/>
            <person name="Brindley P.J."/>
            <person name="Gasser R.B."/>
            <person name="Young N.D."/>
        </authorList>
    </citation>
    <scope>NUCLEOTIDE SEQUENCE</scope>
</reference>
<dbReference type="Pfam" id="PF04146">
    <property type="entry name" value="YTH"/>
    <property type="match status" value="2"/>
</dbReference>
<feature type="compositionally biased region" description="Polar residues" evidence="1">
    <location>
        <begin position="53"/>
        <end position="76"/>
    </location>
</feature>
<dbReference type="CTD" id="24591059"/>
<dbReference type="CDD" id="cd21134">
    <property type="entry name" value="YTH"/>
    <property type="match status" value="1"/>
</dbReference>
<dbReference type="InterPro" id="IPR045168">
    <property type="entry name" value="YTH_prot"/>
</dbReference>
<accession>A0A6A5DMF3</accession>
<evidence type="ECO:0000313" key="2">
    <source>
        <dbReference type="EMBL" id="KAH9579342.1"/>
    </source>
</evidence>
<dbReference type="InterPro" id="IPR007275">
    <property type="entry name" value="YTH_domain"/>
</dbReference>
<evidence type="ECO:0000256" key="1">
    <source>
        <dbReference type="SAM" id="MobiDB-lite"/>
    </source>
</evidence>
<feature type="compositionally biased region" description="Polar residues" evidence="1">
    <location>
        <begin position="19"/>
        <end position="45"/>
    </location>
</feature>
<protein>
    <submittedName>
        <fullName evidence="2">YTH domain, variant 2</fullName>
    </submittedName>
</protein>
<dbReference type="Proteomes" id="UP000471633">
    <property type="component" value="Unassembled WGS sequence"/>
</dbReference>
<keyword evidence="3" id="KW-1185">Reference proteome</keyword>
<dbReference type="Gene3D" id="3.10.590.10">
    <property type="entry name" value="ph1033 like domains"/>
    <property type="match status" value="2"/>
</dbReference>
<dbReference type="GeneID" id="24591059"/>
<sequence length="1117" mass="123008">MASYATEMHASSGCEVSHNKQSQNSSDSYGNKKTSSTHSTNNYKSSFERTNHPPISQSVPSCSDMNPVTSQLQQQHSQYRYSDPYSFLRQPESNPRTLPNSDTMNCIPSIYTSPEYNLNSPDLCTQTSHLQSYLHRISCCLPQCPQCLSYSLFAQSYNFPNNGTALQPPLVLSPTMLNNYSTSALCCPSASQIPYYFWYNQDPEFQKQYYQTQLAMSKLNLDHSSPNTCMMVQSGPDPMHGSLPNQAHQAEANYSTNPNTFASVSLSENPNTIVHPPSLIMPMPRSVAIATSPTTTTMNNSNVSSKTNDPSLINQFDYSNASSYASSNSTPLNNQLNGYTTLPMDGVYDPTNSAWYPGYWNSNNLWVSTATGQGGYLTTPFNNNRLSLPISSFSPNPQSFNTDEYAVLHQQYVNTINNDFTGVINTGNNHHRHHHSTDLITNYNQSRDRTVVVSQQSQQTLLANSNNNNTTSSMPSLSSSPSIMLNAASLSSTPVSKLLSSSSSSSSNQKEYHTLSYYTNPKSNDSLTNLQNIQYCSYPLPFYNTNNVVNMINSSYNNNHTTASVITHNNTNSNINSSNNNSSNNSNNMRLILTILANSRANTTAIATPNIVHSPYRYSPDRNSLLCNRQKLLSVNPISCNTNTTRSMCKAFSQSELARLNLNVNPVNFDASLVHRARYFIIKSDYVYNVHQSIKYGVWCSTRTGNQCLDEAYQSVHGSTVTITTTTTATTTSAKNVNSRNDDNNNKDNTSIISDESKLVHNSKLQSDSNEKVTGITSTTTNNNNDKSCPTNNPVQCPNDCLLLFCSVFIFFYQSPAVVTTAPILSVCSTTCTITTNTNTPNNNINFDKANVSRTKVNTNDPIIPITTISSTIPTANNGQNSIKSKRTSTSTFNTNINSSPGHIILFFSVRESGYLTGVAEMISPVNPQKRSTIWQDLRFRGEFAVRWLYIKHIPNHVIKHILVECYDNRPVTVLRDTSEILPPSKGEELLRIVHEYGLSTSSSLPNMSSSLSTSSSSHSIGGAKSSTSKIGNNHNFSTNTNLTNSNGLNNHKTTNTSSTLIVPSSTIFNSNNNTINNSNSKNIVPSVSICSTIPENSQVTTNMSNKHKNNSSSTIV</sequence>
<organism evidence="2 3">
    <name type="scientific">Schistosoma haematobium</name>
    <name type="common">Blood fluke</name>
    <dbReference type="NCBI Taxonomy" id="6185"/>
    <lineage>
        <taxon>Eukaryota</taxon>
        <taxon>Metazoa</taxon>
        <taxon>Spiralia</taxon>
        <taxon>Lophotrochozoa</taxon>
        <taxon>Platyhelminthes</taxon>
        <taxon>Trematoda</taxon>
        <taxon>Digenea</taxon>
        <taxon>Strigeidida</taxon>
        <taxon>Schistosomatoidea</taxon>
        <taxon>Schistosomatidae</taxon>
        <taxon>Schistosoma</taxon>
    </lineage>
</organism>
<dbReference type="PANTHER" id="PTHR12357">
    <property type="entry name" value="YTH YT521-B HOMOLOGY DOMAIN-CONTAINING"/>
    <property type="match status" value="1"/>
</dbReference>
<dbReference type="GO" id="GO:0061157">
    <property type="term" value="P:mRNA destabilization"/>
    <property type="evidence" value="ECO:0007669"/>
    <property type="project" value="TreeGrafter"/>
</dbReference>